<organism evidence="1">
    <name type="scientific">Rhizophora mucronata</name>
    <name type="common">Asiatic mangrove</name>
    <dbReference type="NCBI Taxonomy" id="61149"/>
    <lineage>
        <taxon>Eukaryota</taxon>
        <taxon>Viridiplantae</taxon>
        <taxon>Streptophyta</taxon>
        <taxon>Embryophyta</taxon>
        <taxon>Tracheophyta</taxon>
        <taxon>Spermatophyta</taxon>
        <taxon>Magnoliopsida</taxon>
        <taxon>eudicotyledons</taxon>
        <taxon>Gunneridae</taxon>
        <taxon>Pentapetalae</taxon>
        <taxon>rosids</taxon>
        <taxon>fabids</taxon>
        <taxon>Malpighiales</taxon>
        <taxon>Rhizophoraceae</taxon>
        <taxon>Rhizophora</taxon>
    </lineage>
</organism>
<proteinExistence type="predicted"/>
<reference evidence="1" key="1">
    <citation type="submission" date="2018-02" db="EMBL/GenBank/DDBJ databases">
        <title>Rhizophora mucronata_Transcriptome.</title>
        <authorList>
            <person name="Meera S.P."/>
            <person name="Sreeshan A."/>
            <person name="Augustine A."/>
        </authorList>
    </citation>
    <scope>NUCLEOTIDE SEQUENCE</scope>
    <source>
        <tissue evidence="1">Leaf</tissue>
    </source>
</reference>
<evidence type="ECO:0000313" key="1">
    <source>
        <dbReference type="EMBL" id="MBX67770.1"/>
    </source>
</evidence>
<name>A0A2P2QL89_RHIMU</name>
<sequence>MQNSVSTKMHDPKDLIQVVSKFRLLEINVQLTHFLRVIHVEGQVSYKEQMEETKRKLSQESISFCKGNNFICLIP</sequence>
<protein>
    <submittedName>
        <fullName evidence="1">Uncharacterized protein</fullName>
    </submittedName>
</protein>
<dbReference type="AlphaFoldDB" id="A0A2P2QL89"/>
<accession>A0A2P2QL89</accession>
<dbReference type="EMBL" id="GGEC01087286">
    <property type="protein sequence ID" value="MBX67770.1"/>
    <property type="molecule type" value="Transcribed_RNA"/>
</dbReference>